<dbReference type="PANTHER" id="PTHR34220">
    <property type="entry name" value="SENSOR HISTIDINE KINASE YPDA"/>
    <property type="match status" value="1"/>
</dbReference>
<protein>
    <recommendedName>
        <fullName evidence="3">Signal transduction histidine kinase internal region domain-containing protein</fullName>
    </recommendedName>
</protein>
<evidence type="ECO:0000259" key="3">
    <source>
        <dbReference type="Pfam" id="PF06580"/>
    </source>
</evidence>
<accession>A0A4Q1D579</accession>
<proteinExistence type="predicted"/>
<dbReference type="GO" id="GO:0016020">
    <property type="term" value="C:membrane"/>
    <property type="evidence" value="ECO:0007669"/>
    <property type="project" value="InterPro"/>
</dbReference>
<comment type="caution">
    <text evidence="4">The sequence shown here is derived from an EMBL/GenBank/DDBJ whole genome shotgun (WGS) entry which is preliminary data.</text>
</comment>
<dbReference type="InterPro" id="IPR010559">
    <property type="entry name" value="Sig_transdc_His_kin_internal"/>
</dbReference>
<dbReference type="InterPro" id="IPR029151">
    <property type="entry name" value="Sensor-like_sf"/>
</dbReference>
<dbReference type="PANTHER" id="PTHR34220:SF7">
    <property type="entry name" value="SENSOR HISTIDINE KINASE YPDA"/>
    <property type="match status" value="1"/>
</dbReference>
<dbReference type="Gene3D" id="3.30.450.20">
    <property type="entry name" value="PAS domain"/>
    <property type="match status" value="1"/>
</dbReference>
<evidence type="ECO:0000256" key="2">
    <source>
        <dbReference type="SAM" id="Phobius"/>
    </source>
</evidence>
<keyword evidence="2" id="KW-0472">Membrane</keyword>
<dbReference type="Proteomes" id="UP000290545">
    <property type="component" value="Unassembled WGS sequence"/>
</dbReference>
<feature type="transmembrane region" description="Helical" evidence="2">
    <location>
        <begin position="56"/>
        <end position="77"/>
    </location>
</feature>
<dbReference type="Pfam" id="PF06580">
    <property type="entry name" value="His_kinase"/>
    <property type="match status" value="1"/>
</dbReference>
<feature type="region of interest" description="Disordered" evidence="1">
    <location>
        <begin position="197"/>
        <end position="217"/>
    </location>
</feature>
<dbReference type="InterPro" id="IPR050640">
    <property type="entry name" value="Bact_2-comp_sensor_kinase"/>
</dbReference>
<reference evidence="4 5" key="1">
    <citation type="submission" date="2019-01" db="EMBL/GenBank/DDBJ databases">
        <title>Filimonas sp. strain TTM-71.</title>
        <authorList>
            <person name="Chen W.-M."/>
        </authorList>
    </citation>
    <scope>NUCLEOTIDE SEQUENCE [LARGE SCALE GENOMIC DNA]</scope>
    <source>
        <strain evidence="4 5">TTM-71</strain>
    </source>
</reference>
<dbReference type="AlphaFoldDB" id="A0A4Q1D579"/>
<name>A0A4Q1D579_9BACT</name>
<keyword evidence="2" id="KW-0812">Transmembrane</keyword>
<keyword evidence="2" id="KW-1133">Transmembrane helix</keyword>
<feature type="transmembrane region" description="Helical" evidence="2">
    <location>
        <begin position="367"/>
        <end position="386"/>
    </location>
</feature>
<keyword evidence="5" id="KW-1185">Reference proteome</keyword>
<organism evidence="4 5">
    <name type="scientific">Filimonas effusa</name>
    <dbReference type="NCBI Taxonomy" id="2508721"/>
    <lineage>
        <taxon>Bacteria</taxon>
        <taxon>Pseudomonadati</taxon>
        <taxon>Bacteroidota</taxon>
        <taxon>Chitinophagia</taxon>
        <taxon>Chitinophagales</taxon>
        <taxon>Chitinophagaceae</taxon>
        <taxon>Filimonas</taxon>
    </lineage>
</organism>
<dbReference type="CDD" id="cd12912">
    <property type="entry name" value="PDC2_MCP_like"/>
    <property type="match status" value="1"/>
</dbReference>
<evidence type="ECO:0000256" key="1">
    <source>
        <dbReference type="SAM" id="MobiDB-lite"/>
    </source>
</evidence>
<gene>
    <name evidence="4" type="ORF">ESB13_16510</name>
</gene>
<evidence type="ECO:0000313" key="5">
    <source>
        <dbReference type="Proteomes" id="UP000290545"/>
    </source>
</evidence>
<dbReference type="GO" id="GO:0000155">
    <property type="term" value="F:phosphorelay sensor kinase activity"/>
    <property type="evidence" value="ECO:0007669"/>
    <property type="project" value="InterPro"/>
</dbReference>
<feature type="domain" description="Signal transduction histidine kinase internal region" evidence="3">
    <location>
        <begin position="429"/>
        <end position="507"/>
    </location>
</feature>
<feature type="compositionally biased region" description="Low complexity" evidence="1">
    <location>
        <begin position="197"/>
        <end position="208"/>
    </location>
</feature>
<sequence>MPSAPHQKIITNLSSNLSLLPSTHPPPNLPHNLPSAIYHLFPYLYPMSAAIYRTRYFIATAMLLFLCFSAIGLFVSVQFGKRTRQISIDMATKVYQLKSDVIRNEFKGFLKGLNDLEPVRQQINSRQDFIQNIPLIEAILLSHPGVTNGWYALTNNKDTLFHTISKQGRDRESFPLTAYRRNWTNIFPLPSATLTPPAASPSALTGPAATPPTANPLTPNQPPVIHSNLVTHNDSTHWMLTTTSRLPDASTLVIGLDINLIQLQHYLWSVDTTGRAYAFITSPDGIYITHPDEKLVGKKMPENEKPTAAAKRLGDSVSQYETVISSFLQIPVVRYYTPMNIAGMQWNLVVDTPVLAVVEDVNEIEKYLLLFFMFTAGIVLFFIAWAQTRWQKEFTLRQQAELQQQQLLVKTQSLSIEAERQQKHNALLQLNTLKEKMNPHFLFNSLSSLHALIEQSPELAQSFVMKLSNVYRYVLNDYSGGLTSVEHEMELANEYFFLLKIRFGNALAPLEMDIAAQHRSQQLPFMSLQSLIENAVKHNVLSKENPLHIRIYSEGPYIVVANTLKLRHDVQDSGKQGLNYLRSIYQHFGGLPFLHGVEENTYKCLLPVIPRSQRPTQ</sequence>
<dbReference type="SUPFAM" id="SSF103190">
    <property type="entry name" value="Sensory domain-like"/>
    <property type="match status" value="1"/>
</dbReference>
<dbReference type="EMBL" id="SDHZ01000002">
    <property type="protein sequence ID" value="RXK83682.1"/>
    <property type="molecule type" value="Genomic_DNA"/>
</dbReference>
<evidence type="ECO:0000313" key="4">
    <source>
        <dbReference type="EMBL" id="RXK83682.1"/>
    </source>
</evidence>
<dbReference type="OrthoDB" id="9809908at2"/>